<accession>A0ABT5P053</accession>
<comment type="caution">
    <text evidence="2">The sequence shown here is derived from an EMBL/GenBank/DDBJ whole genome shotgun (WGS) entry which is preliminary data.</text>
</comment>
<dbReference type="InterPro" id="IPR011646">
    <property type="entry name" value="KAP_P-loop"/>
</dbReference>
<gene>
    <name evidence="2" type="ORF">M5G11_24825</name>
</gene>
<name>A0ABT5P053_9PSED</name>
<reference evidence="2 3" key="1">
    <citation type="submission" date="2022-05" db="EMBL/GenBank/DDBJ databases">
        <title>Novel Pseudomonas spp. Isolated from a Rainbow Trout Aquaculture Facility.</title>
        <authorList>
            <person name="Testerman T."/>
            <person name="Graf J."/>
        </authorList>
    </citation>
    <scope>NUCLEOTIDE SEQUENCE [LARGE SCALE GENOMIC DNA]</scope>
    <source>
        <strain evidence="2 3">ID681</strain>
    </source>
</reference>
<sequence length="603" mass="68107">MTDSINQNIETNLKLYLAREKSDQAILLTGGWGCGKTHFIDNFIKRQSSEKLKLIKVSLFGLSTLSEIEDRMLGAFHPVMDSKALKLLGGSVKKVAALVKLDVLGDSSPDVSLSASADKLNIFNLLISGRTDFALILDDLERTEIDIQKLLGYINHIVETCKIKTILIANEVELEKNCGDSYRKFKEKAICKTFEVGHDPEAVIDSFLEGDAERIGSFKKIILEMYAASSCRNLRSLKQAIDDFSQMYEVLDAEFRTSEQYGNTLAKTFFALSMEVKCAALDRKTLLSGTVLQPDSSFTKKYFPLEHPVLRESFWAEALFSCDYSNINTLSRALSLFVVPITPELDVLTQLHGFQNLEEESFRALASRLAVEVLAQEDDLPATYLRKVDLLAKFIANDLSEVVFSELAHSLKSYTEKYQSCDTWKTCKLDEFSRYEITHLTKIPELSEAYEQFLNTHARAYTLAQSERSQHLASNKLATFYEAASNGDRGVLIALLLTEHRHTEFFTKVDAERFVQALLDGSNIAISEFSEIALERYVLDRLRHNRGSNELELELGFWLEVRTLIEARINDAAPLKKYNLRTFVDSTIVSFCSMLSPQALPDQ</sequence>
<protein>
    <submittedName>
        <fullName evidence="2">KAP family NTPase</fullName>
    </submittedName>
</protein>
<evidence type="ECO:0000313" key="3">
    <source>
        <dbReference type="Proteomes" id="UP001148203"/>
    </source>
</evidence>
<dbReference type="EMBL" id="JAMDGY010000104">
    <property type="protein sequence ID" value="MDD0993757.1"/>
    <property type="molecule type" value="Genomic_DNA"/>
</dbReference>
<dbReference type="Proteomes" id="UP001148203">
    <property type="component" value="Unassembled WGS sequence"/>
</dbReference>
<evidence type="ECO:0000259" key="1">
    <source>
        <dbReference type="Pfam" id="PF07693"/>
    </source>
</evidence>
<dbReference type="Pfam" id="PF07693">
    <property type="entry name" value="KAP_NTPase"/>
    <property type="match status" value="1"/>
</dbReference>
<feature type="domain" description="KAP NTPase" evidence="1">
    <location>
        <begin position="23"/>
        <end position="250"/>
    </location>
</feature>
<evidence type="ECO:0000313" key="2">
    <source>
        <dbReference type="EMBL" id="MDD0993757.1"/>
    </source>
</evidence>
<dbReference type="Gene3D" id="3.40.50.300">
    <property type="entry name" value="P-loop containing nucleotide triphosphate hydrolases"/>
    <property type="match status" value="1"/>
</dbReference>
<dbReference type="SUPFAM" id="SSF52540">
    <property type="entry name" value="P-loop containing nucleoside triphosphate hydrolases"/>
    <property type="match status" value="1"/>
</dbReference>
<dbReference type="InterPro" id="IPR027417">
    <property type="entry name" value="P-loop_NTPase"/>
</dbReference>
<proteinExistence type="predicted"/>
<organism evidence="2 3">
    <name type="scientific">Pseudomonas fontis</name>
    <dbReference type="NCBI Taxonomy" id="2942633"/>
    <lineage>
        <taxon>Bacteria</taxon>
        <taxon>Pseudomonadati</taxon>
        <taxon>Pseudomonadota</taxon>
        <taxon>Gammaproteobacteria</taxon>
        <taxon>Pseudomonadales</taxon>
        <taxon>Pseudomonadaceae</taxon>
        <taxon>Pseudomonas</taxon>
    </lineage>
</organism>
<keyword evidence="3" id="KW-1185">Reference proteome</keyword>